<dbReference type="Gene3D" id="3.30.2020.10">
    <property type="entry name" value="NE0471-like N-terminal domain"/>
    <property type="match status" value="1"/>
</dbReference>
<dbReference type="OrthoDB" id="6935755at2"/>
<sequence length="66" mass="6868">MTLSEIAEAVAHPDHAATITRSDGARGDMDFRPTIDRGGRFTPLRDGDYFAATMATLPGGAACVSG</sequence>
<gene>
    <name evidence="1" type="ORF">CCS01_19425</name>
</gene>
<reference evidence="1 2" key="1">
    <citation type="journal article" date="2018" name="Arch. Microbiol.">
        <title>New insights into the metabolic potential of the phototrophic purple bacterium Rhodopila globiformis DSM 161(T) from its draft genome sequence and evidence for a vanadium-dependent nitrogenase.</title>
        <authorList>
            <person name="Imhoff J.F."/>
            <person name="Rahn T."/>
            <person name="Kunzel S."/>
            <person name="Neulinger S.C."/>
        </authorList>
    </citation>
    <scope>NUCLEOTIDE SEQUENCE [LARGE SCALE GENOMIC DNA]</scope>
    <source>
        <strain evidence="1 2">DSM 161</strain>
    </source>
</reference>
<evidence type="ECO:0000313" key="2">
    <source>
        <dbReference type="Proteomes" id="UP000239724"/>
    </source>
</evidence>
<dbReference type="InterPro" id="IPR036782">
    <property type="entry name" value="NE0471-like_N"/>
</dbReference>
<protein>
    <submittedName>
        <fullName evidence="1">Uncharacterized protein</fullName>
    </submittedName>
</protein>
<dbReference type="Proteomes" id="UP000239724">
    <property type="component" value="Unassembled WGS sequence"/>
</dbReference>
<name>A0A2S6N717_RHOGL</name>
<accession>A0A2S6N717</accession>
<proteinExistence type="predicted"/>
<dbReference type="SUPFAM" id="SSF143880">
    <property type="entry name" value="NE0471 N-terminal domain-like"/>
    <property type="match status" value="1"/>
</dbReference>
<evidence type="ECO:0000313" key="1">
    <source>
        <dbReference type="EMBL" id="PPQ30397.1"/>
    </source>
</evidence>
<dbReference type="RefSeq" id="WP_104520477.1">
    <property type="nucleotide sequence ID" value="NZ_NHRY01000213.1"/>
</dbReference>
<comment type="caution">
    <text evidence="1">The sequence shown here is derived from an EMBL/GenBank/DDBJ whole genome shotgun (WGS) entry which is preliminary data.</text>
</comment>
<dbReference type="AlphaFoldDB" id="A0A2S6N717"/>
<keyword evidence="2" id="KW-1185">Reference proteome</keyword>
<dbReference type="EMBL" id="NHRY01000213">
    <property type="protein sequence ID" value="PPQ30397.1"/>
    <property type="molecule type" value="Genomic_DNA"/>
</dbReference>
<organism evidence="1 2">
    <name type="scientific">Rhodopila globiformis</name>
    <name type="common">Rhodopseudomonas globiformis</name>
    <dbReference type="NCBI Taxonomy" id="1071"/>
    <lineage>
        <taxon>Bacteria</taxon>
        <taxon>Pseudomonadati</taxon>
        <taxon>Pseudomonadota</taxon>
        <taxon>Alphaproteobacteria</taxon>
        <taxon>Acetobacterales</taxon>
        <taxon>Acetobacteraceae</taxon>
        <taxon>Rhodopila</taxon>
    </lineage>
</organism>